<feature type="domain" description="N-acetyltransferase" evidence="4">
    <location>
        <begin position="1"/>
        <end position="183"/>
    </location>
</feature>
<name>A0ABS1L1I1_9BACT</name>
<protein>
    <submittedName>
        <fullName evidence="5">GNAT family N-acetyltransferase</fullName>
    </submittedName>
</protein>
<evidence type="ECO:0000256" key="2">
    <source>
        <dbReference type="ARBA" id="ARBA00023315"/>
    </source>
</evidence>
<keyword evidence="3" id="KW-0812">Transmembrane</keyword>
<evidence type="ECO:0000256" key="3">
    <source>
        <dbReference type="SAM" id="Phobius"/>
    </source>
</evidence>
<evidence type="ECO:0000313" key="5">
    <source>
        <dbReference type="EMBL" id="MBL0745554.1"/>
    </source>
</evidence>
<keyword evidence="3" id="KW-0472">Membrane</keyword>
<dbReference type="InterPro" id="IPR000182">
    <property type="entry name" value="GNAT_dom"/>
</dbReference>
<accession>A0ABS1L1I1</accession>
<dbReference type="EMBL" id="JAERRB010000017">
    <property type="protein sequence ID" value="MBL0745554.1"/>
    <property type="molecule type" value="Genomic_DNA"/>
</dbReference>
<keyword evidence="3" id="KW-1133">Transmembrane helix</keyword>
<proteinExistence type="predicted"/>
<evidence type="ECO:0000313" key="6">
    <source>
        <dbReference type="Proteomes" id="UP000613030"/>
    </source>
</evidence>
<dbReference type="CDD" id="cd04301">
    <property type="entry name" value="NAT_SF"/>
    <property type="match status" value="1"/>
</dbReference>
<evidence type="ECO:0000256" key="1">
    <source>
        <dbReference type="ARBA" id="ARBA00022679"/>
    </source>
</evidence>
<gene>
    <name evidence="5" type="ORF">JI741_30255</name>
</gene>
<dbReference type="Gene3D" id="3.40.630.30">
    <property type="match status" value="1"/>
</dbReference>
<comment type="caution">
    <text evidence="5">The sequence shown here is derived from an EMBL/GenBank/DDBJ whole genome shotgun (WGS) entry which is preliminary data.</text>
</comment>
<dbReference type="InterPro" id="IPR050832">
    <property type="entry name" value="Bact_Acetyltransf"/>
</dbReference>
<keyword evidence="1" id="KW-0808">Transferase</keyword>
<sequence>MTIRKATQHDSPFLATFILMAMGDIVYRFIGGEDQEQAQKFMEHFTSGTNNQYSYENCWVAETDGEIIAAACVYDGARLQVLREPVIRFLKDHFGNEVTMEDETEPGEYYIDSLGVRADQQGRGTGTRMLQFLIEEFVSGKHETLGLLVDEDNPGAERLYLKLGFVDIGRKIFGGKQMKHLQIKP</sequence>
<dbReference type="RefSeq" id="WP_202016046.1">
    <property type="nucleotide sequence ID" value="NZ_JAERRB010000017.1"/>
</dbReference>
<evidence type="ECO:0000259" key="4">
    <source>
        <dbReference type="PROSITE" id="PS51186"/>
    </source>
</evidence>
<dbReference type="PROSITE" id="PS51186">
    <property type="entry name" value="GNAT"/>
    <property type="match status" value="1"/>
</dbReference>
<reference evidence="5 6" key="1">
    <citation type="submission" date="2021-01" db="EMBL/GenBank/DDBJ databases">
        <title>Chryseolinea sp. Jin1 Genome sequencing and assembly.</title>
        <authorList>
            <person name="Kim I."/>
        </authorList>
    </citation>
    <scope>NUCLEOTIDE SEQUENCE [LARGE SCALE GENOMIC DNA]</scope>
    <source>
        <strain evidence="5 6">Jin1</strain>
    </source>
</reference>
<dbReference type="InterPro" id="IPR016181">
    <property type="entry name" value="Acyl_CoA_acyltransferase"/>
</dbReference>
<dbReference type="PANTHER" id="PTHR43877">
    <property type="entry name" value="AMINOALKYLPHOSPHONATE N-ACETYLTRANSFERASE-RELATED-RELATED"/>
    <property type="match status" value="1"/>
</dbReference>
<keyword evidence="2" id="KW-0012">Acyltransferase</keyword>
<dbReference type="Proteomes" id="UP000613030">
    <property type="component" value="Unassembled WGS sequence"/>
</dbReference>
<dbReference type="SUPFAM" id="SSF55729">
    <property type="entry name" value="Acyl-CoA N-acyltransferases (Nat)"/>
    <property type="match status" value="1"/>
</dbReference>
<feature type="transmembrane region" description="Helical" evidence="3">
    <location>
        <begin position="12"/>
        <end position="30"/>
    </location>
</feature>
<organism evidence="5 6">
    <name type="scientific">Chryseolinea lacunae</name>
    <dbReference type="NCBI Taxonomy" id="2801331"/>
    <lineage>
        <taxon>Bacteria</taxon>
        <taxon>Pseudomonadati</taxon>
        <taxon>Bacteroidota</taxon>
        <taxon>Cytophagia</taxon>
        <taxon>Cytophagales</taxon>
        <taxon>Fulvivirgaceae</taxon>
        <taxon>Chryseolinea</taxon>
    </lineage>
</organism>
<keyword evidence="6" id="KW-1185">Reference proteome</keyword>
<dbReference type="Pfam" id="PF00583">
    <property type="entry name" value="Acetyltransf_1"/>
    <property type="match status" value="1"/>
</dbReference>